<evidence type="ECO:0000313" key="1">
    <source>
        <dbReference type="EMBL" id="MFC3687905.1"/>
    </source>
</evidence>
<proteinExistence type="predicted"/>
<dbReference type="EMBL" id="JBHRWW010000003">
    <property type="protein sequence ID" value="MFC3687905.1"/>
    <property type="molecule type" value="Genomic_DNA"/>
</dbReference>
<accession>A0ABV7WDP1</accession>
<dbReference type="Proteomes" id="UP001595685">
    <property type="component" value="Unassembled WGS sequence"/>
</dbReference>
<dbReference type="InterPro" id="IPR052924">
    <property type="entry name" value="OsmC/Ohr_hydroprdx_reductase"/>
</dbReference>
<dbReference type="Gene3D" id="3.30.300.20">
    <property type="match status" value="1"/>
</dbReference>
<name>A0ABV7WDP1_9MICO</name>
<keyword evidence="2" id="KW-1185">Reference proteome</keyword>
<dbReference type="EC" id="1.11.1.-" evidence="1"/>
<dbReference type="Pfam" id="PF02566">
    <property type="entry name" value="OsmC"/>
    <property type="match status" value="1"/>
</dbReference>
<dbReference type="GO" id="GO:0004601">
    <property type="term" value="F:peroxidase activity"/>
    <property type="evidence" value="ECO:0007669"/>
    <property type="project" value="UniProtKB-KW"/>
</dbReference>
<evidence type="ECO:0000313" key="2">
    <source>
        <dbReference type="Proteomes" id="UP001595685"/>
    </source>
</evidence>
<comment type="caution">
    <text evidence="1">The sequence shown here is derived from an EMBL/GenBank/DDBJ whole genome shotgun (WGS) entry which is preliminary data.</text>
</comment>
<sequence length="182" mass="18453">MTGTTAPSTDAAAPAGPDPISAVVAGVQGAVQADPANAAASVRAQAVWQAPIGVDVRMGRHHVTVDQPESLGGSDQGAGPVELALGALVACQVAIFRFHAAKEGLTIGSLRVTADGDLDVRGFFGFDDSVRPGFAGIRVKVEVSGPETEQAYRDLAATVDAHCPVLDLFANPTPVETSVVVG</sequence>
<dbReference type="SUPFAM" id="SSF82784">
    <property type="entry name" value="OsmC-like"/>
    <property type="match status" value="1"/>
</dbReference>
<dbReference type="PANTHER" id="PTHR35368:SF1">
    <property type="entry name" value="HYDROPEROXIDE REDUCTASE"/>
    <property type="match status" value="1"/>
</dbReference>
<dbReference type="RefSeq" id="WP_340290249.1">
    <property type="nucleotide sequence ID" value="NZ_JBBEOI010000016.1"/>
</dbReference>
<keyword evidence="1" id="KW-0560">Oxidoreductase</keyword>
<protein>
    <submittedName>
        <fullName evidence="1">OsmC family protein</fullName>
        <ecNumber evidence="1">1.11.1.-</ecNumber>
    </submittedName>
</protein>
<reference evidence="2" key="1">
    <citation type="journal article" date="2019" name="Int. J. Syst. Evol. Microbiol.">
        <title>The Global Catalogue of Microorganisms (GCM) 10K type strain sequencing project: providing services to taxonomists for standard genome sequencing and annotation.</title>
        <authorList>
            <consortium name="The Broad Institute Genomics Platform"/>
            <consortium name="The Broad Institute Genome Sequencing Center for Infectious Disease"/>
            <person name="Wu L."/>
            <person name="Ma J."/>
        </authorList>
    </citation>
    <scope>NUCLEOTIDE SEQUENCE [LARGE SCALE GENOMIC DNA]</scope>
    <source>
        <strain evidence="2">NCAIM B.02333</strain>
    </source>
</reference>
<dbReference type="InterPro" id="IPR036102">
    <property type="entry name" value="OsmC/Ohrsf"/>
</dbReference>
<dbReference type="PANTHER" id="PTHR35368">
    <property type="entry name" value="HYDROPEROXIDE REDUCTASE"/>
    <property type="match status" value="1"/>
</dbReference>
<organism evidence="1 2">
    <name type="scientific">Aquipuribacter hungaricus</name>
    <dbReference type="NCBI Taxonomy" id="545624"/>
    <lineage>
        <taxon>Bacteria</taxon>
        <taxon>Bacillati</taxon>
        <taxon>Actinomycetota</taxon>
        <taxon>Actinomycetes</taxon>
        <taxon>Micrococcales</taxon>
        <taxon>Intrasporangiaceae</taxon>
        <taxon>Aquipuribacter</taxon>
    </lineage>
</organism>
<gene>
    <name evidence="1" type="ORF">ACFOLH_06065</name>
</gene>
<dbReference type="InterPro" id="IPR003718">
    <property type="entry name" value="OsmC/Ohr_fam"/>
</dbReference>
<dbReference type="InterPro" id="IPR015946">
    <property type="entry name" value="KH_dom-like_a/b"/>
</dbReference>
<keyword evidence="1" id="KW-0575">Peroxidase</keyword>